<gene>
    <name evidence="3" type="ORF">GCM10007320_07580</name>
</gene>
<feature type="domain" description="Ice-binding protein C-terminal" evidence="2">
    <location>
        <begin position="141"/>
        <end position="163"/>
    </location>
</feature>
<feature type="chain" id="PRO_5045550626" description="Ice-binding protein C-terminal domain-containing protein" evidence="1">
    <location>
        <begin position="23"/>
        <end position="174"/>
    </location>
</feature>
<dbReference type="Proteomes" id="UP000626210">
    <property type="component" value="Unassembled WGS sequence"/>
</dbReference>
<protein>
    <recommendedName>
        <fullName evidence="2">Ice-binding protein C-terminal domain-containing protein</fullName>
    </recommendedName>
</protein>
<accession>A0ABQ3FWU9</accession>
<evidence type="ECO:0000313" key="3">
    <source>
        <dbReference type="EMBL" id="GHC72015.1"/>
    </source>
</evidence>
<dbReference type="InterPro" id="IPR013424">
    <property type="entry name" value="Ice-binding_C"/>
</dbReference>
<evidence type="ECO:0000256" key="1">
    <source>
        <dbReference type="SAM" id="SignalP"/>
    </source>
</evidence>
<comment type="caution">
    <text evidence="3">The sequence shown here is derived from an EMBL/GenBank/DDBJ whole genome shotgun (WGS) entry which is preliminary data.</text>
</comment>
<dbReference type="Pfam" id="PF07589">
    <property type="entry name" value="PEP-CTERM"/>
    <property type="match status" value="1"/>
</dbReference>
<feature type="signal peptide" evidence="1">
    <location>
        <begin position="1"/>
        <end position="22"/>
    </location>
</feature>
<name>A0ABQ3FWU9_9BURK</name>
<proteinExistence type="predicted"/>
<dbReference type="RefSeq" id="WP_189685695.1">
    <property type="nucleotide sequence ID" value="NZ_BMYK01000002.1"/>
</dbReference>
<keyword evidence="4" id="KW-1185">Reference proteome</keyword>
<dbReference type="EMBL" id="BMYK01000002">
    <property type="protein sequence ID" value="GHC72015.1"/>
    <property type="molecule type" value="Genomic_DNA"/>
</dbReference>
<organism evidence="3 4">
    <name type="scientific">Pseudorhodoferax aquiterrae</name>
    <dbReference type="NCBI Taxonomy" id="747304"/>
    <lineage>
        <taxon>Bacteria</taxon>
        <taxon>Pseudomonadati</taxon>
        <taxon>Pseudomonadota</taxon>
        <taxon>Betaproteobacteria</taxon>
        <taxon>Burkholderiales</taxon>
        <taxon>Comamonadaceae</taxon>
    </lineage>
</organism>
<evidence type="ECO:0000313" key="4">
    <source>
        <dbReference type="Proteomes" id="UP000626210"/>
    </source>
</evidence>
<evidence type="ECO:0000259" key="2">
    <source>
        <dbReference type="Pfam" id="PF07589"/>
    </source>
</evidence>
<dbReference type="NCBIfam" id="TIGR02595">
    <property type="entry name" value="PEP_CTERM"/>
    <property type="match status" value="1"/>
</dbReference>
<reference evidence="4" key="1">
    <citation type="journal article" date="2019" name="Int. J. Syst. Evol. Microbiol.">
        <title>The Global Catalogue of Microorganisms (GCM) 10K type strain sequencing project: providing services to taxonomists for standard genome sequencing and annotation.</title>
        <authorList>
            <consortium name="The Broad Institute Genomics Platform"/>
            <consortium name="The Broad Institute Genome Sequencing Center for Infectious Disease"/>
            <person name="Wu L."/>
            <person name="Ma J."/>
        </authorList>
    </citation>
    <scope>NUCLEOTIDE SEQUENCE [LARGE SCALE GENOMIC DNA]</scope>
    <source>
        <strain evidence="4">KCTC 23314</strain>
    </source>
</reference>
<keyword evidence="1" id="KW-0732">Signal</keyword>
<sequence length="174" mass="18662">MHHFFRDAVLAAAMACAAPAFAAPVTLHAGQELVWNVDLTNMLPGAPPFSSVRIGNDTSNTTATGSWEFFAEHDMQGAMFDSVQALNLSSLLLWEPAARDGIFSVRVAVTSGSVDLDLWASGDLNGVGSAVVRWEPEATEVPEPTTLSLACLGLLTAAAMRRRALRCRRHPRNT</sequence>